<proteinExistence type="predicted"/>
<protein>
    <submittedName>
        <fullName evidence="1">Uncharacterized protein</fullName>
    </submittedName>
</protein>
<evidence type="ECO:0000313" key="1">
    <source>
        <dbReference type="EMBL" id="CAF1434077.1"/>
    </source>
</evidence>
<accession>A0A815NB04</accession>
<evidence type="ECO:0000313" key="3">
    <source>
        <dbReference type="Proteomes" id="UP000663891"/>
    </source>
</evidence>
<evidence type="ECO:0000313" key="2">
    <source>
        <dbReference type="EMBL" id="CAF3914808.1"/>
    </source>
</evidence>
<dbReference type="Proteomes" id="UP000663891">
    <property type="component" value="Unassembled WGS sequence"/>
</dbReference>
<dbReference type="Proteomes" id="UP000663881">
    <property type="component" value="Unassembled WGS sequence"/>
</dbReference>
<organism evidence="1 3">
    <name type="scientific">Adineta steineri</name>
    <dbReference type="NCBI Taxonomy" id="433720"/>
    <lineage>
        <taxon>Eukaryota</taxon>
        <taxon>Metazoa</taxon>
        <taxon>Spiralia</taxon>
        <taxon>Gnathifera</taxon>
        <taxon>Rotifera</taxon>
        <taxon>Eurotatoria</taxon>
        <taxon>Bdelloidea</taxon>
        <taxon>Adinetida</taxon>
        <taxon>Adinetidae</taxon>
        <taxon>Adineta</taxon>
    </lineage>
</organism>
<sequence>MEKLIQQSKDNFNNSINKIGEQIEKSEEIKNFSEIQIKQWKQQLNNLQFGYQEHFHIQVENSDQISLIKITQKRKQHLDGHEQIDKKMKIELNNDRFDETLGNGEYFENNLLVESPNEMRSIISGKN</sequence>
<comment type="caution">
    <text evidence="1">The sequence shown here is derived from an EMBL/GenBank/DDBJ whole genome shotgun (WGS) entry which is preliminary data.</text>
</comment>
<gene>
    <name evidence="2" type="ORF">OKA104_LOCUS24926</name>
    <name evidence="1" type="ORF">VCS650_LOCUS38483</name>
</gene>
<dbReference type="EMBL" id="CAJOAY010002044">
    <property type="protein sequence ID" value="CAF3914808.1"/>
    <property type="molecule type" value="Genomic_DNA"/>
</dbReference>
<name>A0A815NB04_9BILA</name>
<reference evidence="1" key="1">
    <citation type="submission" date="2021-02" db="EMBL/GenBank/DDBJ databases">
        <authorList>
            <person name="Nowell W R."/>
        </authorList>
    </citation>
    <scope>NUCLEOTIDE SEQUENCE</scope>
</reference>
<dbReference type="EMBL" id="CAJNON010001150">
    <property type="protein sequence ID" value="CAF1434077.1"/>
    <property type="molecule type" value="Genomic_DNA"/>
</dbReference>
<dbReference type="AlphaFoldDB" id="A0A815NB04"/>